<feature type="region of interest" description="Disordered" evidence="1">
    <location>
        <begin position="1"/>
        <end position="91"/>
    </location>
</feature>
<keyword evidence="3" id="KW-1185">Reference proteome</keyword>
<proteinExistence type="predicted"/>
<feature type="compositionally biased region" description="Low complexity" evidence="1">
    <location>
        <begin position="26"/>
        <end position="37"/>
    </location>
</feature>
<evidence type="ECO:0000256" key="1">
    <source>
        <dbReference type="SAM" id="MobiDB-lite"/>
    </source>
</evidence>
<dbReference type="AlphaFoldDB" id="A0AAV8T9W9"/>
<dbReference type="EMBL" id="JAIWQS010000006">
    <property type="protein sequence ID" value="KAJ8763119.1"/>
    <property type="molecule type" value="Genomic_DNA"/>
</dbReference>
<comment type="caution">
    <text evidence="2">The sequence shown here is derived from an EMBL/GenBank/DDBJ whole genome shotgun (WGS) entry which is preliminary data.</text>
</comment>
<accession>A0AAV8T9W9</accession>
<feature type="compositionally biased region" description="Low complexity" evidence="1">
    <location>
        <begin position="72"/>
        <end position="91"/>
    </location>
</feature>
<name>A0AAV8T9W9_9ROSI</name>
<protein>
    <submittedName>
        <fullName evidence="2">Uncharacterized protein</fullName>
    </submittedName>
</protein>
<feature type="compositionally biased region" description="Polar residues" evidence="1">
    <location>
        <begin position="38"/>
        <end position="48"/>
    </location>
</feature>
<organism evidence="2 3">
    <name type="scientific">Erythroxylum novogranatense</name>
    <dbReference type="NCBI Taxonomy" id="1862640"/>
    <lineage>
        <taxon>Eukaryota</taxon>
        <taxon>Viridiplantae</taxon>
        <taxon>Streptophyta</taxon>
        <taxon>Embryophyta</taxon>
        <taxon>Tracheophyta</taxon>
        <taxon>Spermatophyta</taxon>
        <taxon>Magnoliopsida</taxon>
        <taxon>eudicotyledons</taxon>
        <taxon>Gunneridae</taxon>
        <taxon>Pentapetalae</taxon>
        <taxon>rosids</taxon>
        <taxon>fabids</taxon>
        <taxon>Malpighiales</taxon>
        <taxon>Erythroxylaceae</taxon>
        <taxon>Erythroxylum</taxon>
    </lineage>
</organism>
<sequence length="170" mass="16858">MGASGNKSCLRGDVVPCTGPISVGLPSSTDPASSSPPQLDSTLGQAASTGPAFIPLPQASSSTGPQPPSPPLQQIRPSALSPSKPSSSHVVISLSSHATLVSLDPTTPLPIPAGLVTGALGAVHAYPSGPMDTLPPQPIQEVSPPSGPMGRARLSRYNDGGSDSPTSDPS</sequence>
<dbReference type="Proteomes" id="UP001159364">
    <property type="component" value="Linkage Group LG06"/>
</dbReference>
<feature type="region of interest" description="Disordered" evidence="1">
    <location>
        <begin position="125"/>
        <end position="170"/>
    </location>
</feature>
<gene>
    <name evidence="2" type="ORF">K2173_025504</name>
</gene>
<feature type="compositionally biased region" description="Low complexity" evidence="1">
    <location>
        <begin position="159"/>
        <end position="170"/>
    </location>
</feature>
<reference evidence="2 3" key="1">
    <citation type="submission" date="2021-09" db="EMBL/GenBank/DDBJ databases">
        <title>Genomic insights and catalytic innovation underlie evolution of tropane alkaloids biosynthesis.</title>
        <authorList>
            <person name="Wang Y.-J."/>
            <person name="Tian T."/>
            <person name="Huang J.-P."/>
            <person name="Huang S.-X."/>
        </authorList>
    </citation>
    <scope>NUCLEOTIDE SEQUENCE [LARGE SCALE GENOMIC DNA]</scope>
    <source>
        <strain evidence="2">KIB-2018</strain>
        <tissue evidence="2">Leaf</tissue>
    </source>
</reference>
<evidence type="ECO:0000313" key="2">
    <source>
        <dbReference type="EMBL" id="KAJ8763119.1"/>
    </source>
</evidence>
<evidence type="ECO:0000313" key="3">
    <source>
        <dbReference type="Proteomes" id="UP001159364"/>
    </source>
</evidence>